<dbReference type="EMBL" id="RAWI01000027">
    <property type="protein sequence ID" value="RKI14599.1"/>
    <property type="molecule type" value="Genomic_DNA"/>
</dbReference>
<reference evidence="2 3" key="1">
    <citation type="submission" date="2018-09" db="EMBL/GenBank/DDBJ databases">
        <authorList>
            <person name="Livingstone P.G."/>
            <person name="Whitworth D.E."/>
        </authorList>
    </citation>
    <scope>NUCLEOTIDE SEQUENCE [LARGE SCALE GENOMIC DNA]</scope>
    <source>
        <strain evidence="2 3">CA031B</strain>
    </source>
</reference>
<dbReference type="PANTHER" id="PTHR43162:SF1">
    <property type="entry name" value="PRESTALK A DIFFERENTIATION PROTEIN A"/>
    <property type="match status" value="1"/>
</dbReference>
<proteinExistence type="predicted"/>
<dbReference type="Gene3D" id="3.90.25.10">
    <property type="entry name" value="UDP-galactose 4-epimerase, domain 1"/>
    <property type="match status" value="1"/>
</dbReference>
<dbReference type="InterPro" id="IPR051604">
    <property type="entry name" value="Ergot_Alk_Oxidoreductase"/>
</dbReference>
<dbReference type="Pfam" id="PF05368">
    <property type="entry name" value="NmrA"/>
    <property type="match status" value="1"/>
</dbReference>
<organism evidence="2 3">
    <name type="scientific">Corallococcus praedator</name>
    <dbReference type="NCBI Taxonomy" id="2316724"/>
    <lineage>
        <taxon>Bacteria</taxon>
        <taxon>Pseudomonadati</taxon>
        <taxon>Myxococcota</taxon>
        <taxon>Myxococcia</taxon>
        <taxon>Myxococcales</taxon>
        <taxon>Cystobacterineae</taxon>
        <taxon>Myxococcaceae</taxon>
        <taxon>Corallococcus</taxon>
    </lineage>
</organism>
<sequence>MKPRILVTGASGNTGRPIAEGLASEGFRVRTATRSTTPPFPSADHVLFDWADPTTHEPAVDGVDRMYLLLPPLDADPSLLMNPFIERALARGVRRVVLLSASAIPEGSPGLGQVHRFVREHAPEWSVLQPSWFMQNFANPQNQHGASVRRDGTLMTSTDKGRVGFVDTADIAAVGVRALADEPSHDTAHVITGPQALSYDDIAAVMSRVSGRPIRHVHASQEEVCRHLQEGTGMPEAYARLLAGLDVTLRDGAEDRVTDTVLRVTGRAPRTFEAFARAHAHVWR</sequence>
<dbReference type="SUPFAM" id="SSF51735">
    <property type="entry name" value="NAD(P)-binding Rossmann-fold domains"/>
    <property type="match status" value="1"/>
</dbReference>
<accession>A0ABX9QQQ6</accession>
<evidence type="ECO:0000313" key="2">
    <source>
        <dbReference type="EMBL" id="RKI14599.1"/>
    </source>
</evidence>
<name>A0ABX9QQQ6_9BACT</name>
<dbReference type="Proteomes" id="UP000278907">
    <property type="component" value="Unassembled WGS sequence"/>
</dbReference>
<feature type="domain" description="NmrA-like" evidence="1">
    <location>
        <begin position="113"/>
        <end position="251"/>
    </location>
</feature>
<dbReference type="PANTHER" id="PTHR43162">
    <property type="match status" value="1"/>
</dbReference>
<protein>
    <submittedName>
        <fullName evidence="2">Oxidoreductase</fullName>
    </submittedName>
</protein>
<dbReference type="InterPro" id="IPR008030">
    <property type="entry name" value="NmrA-like"/>
</dbReference>
<comment type="caution">
    <text evidence="2">The sequence shown here is derived from an EMBL/GenBank/DDBJ whole genome shotgun (WGS) entry which is preliminary data.</text>
</comment>
<gene>
    <name evidence="2" type="ORF">D7Y13_05750</name>
</gene>
<keyword evidence="3" id="KW-1185">Reference proteome</keyword>
<dbReference type="Gene3D" id="3.40.50.720">
    <property type="entry name" value="NAD(P)-binding Rossmann-like Domain"/>
    <property type="match status" value="1"/>
</dbReference>
<evidence type="ECO:0000259" key="1">
    <source>
        <dbReference type="Pfam" id="PF05368"/>
    </source>
</evidence>
<evidence type="ECO:0000313" key="3">
    <source>
        <dbReference type="Proteomes" id="UP000278907"/>
    </source>
</evidence>
<dbReference type="InterPro" id="IPR036291">
    <property type="entry name" value="NAD(P)-bd_dom_sf"/>
</dbReference>
<dbReference type="RefSeq" id="WP_120582651.1">
    <property type="nucleotide sequence ID" value="NZ_RAWI01000027.1"/>
</dbReference>